<comment type="caution">
    <text evidence="4">The sequence shown here is derived from an EMBL/GenBank/DDBJ whole genome shotgun (WGS) entry which is preliminary data.</text>
</comment>
<feature type="region of interest" description="Disordered" evidence="2">
    <location>
        <begin position="59"/>
        <end position="109"/>
    </location>
</feature>
<keyword evidence="5" id="KW-1185">Reference proteome</keyword>
<feature type="region of interest" description="Disordered" evidence="2">
    <location>
        <begin position="159"/>
        <end position="193"/>
    </location>
</feature>
<sequence length="282" mass="30657">MMDHVLNSKDDRRAKIAAFIFALILLFLILYPFWSYTFPPPEKAGILVSFGEIEMVGGDDVKESQQEEVETPDDGEKEKKQSEVFQETEKQTPKKSAPETPVVVSKTAKQEVSEVVAKDEVSKKSVDAEKAKEDLAAQKAAAEAKKKADYEKAKKQFGDLLGKGTGKGNETGNAGDPNGDPNTNALKGISKGKGNIQGGLSDRGLMYEPEIEENSQKAGVVVVKVCVDRSGKVIEASYTQRGSTTTDTGLVKAAIDGSKRYRFSKSPIEKQCGTITIEFKLK</sequence>
<feature type="coiled-coil region" evidence="1">
    <location>
        <begin position="118"/>
        <end position="148"/>
    </location>
</feature>
<keyword evidence="3" id="KW-0472">Membrane</keyword>
<protein>
    <recommendedName>
        <fullName evidence="6">Energy transducer TonB</fullName>
    </recommendedName>
</protein>
<reference evidence="4" key="1">
    <citation type="journal article" date="2014" name="Int. J. Syst. Evol. Microbiol.">
        <title>Complete genome sequence of Corynebacterium casei LMG S-19264T (=DSM 44701T), isolated from a smear-ripened cheese.</title>
        <authorList>
            <consortium name="US DOE Joint Genome Institute (JGI-PGF)"/>
            <person name="Walter F."/>
            <person name="Albersmeier A."/>
            <person name="Kalinowski J."/>
            <person name="Ruckert C."/>
        </authorList>
    </citation>
    <scope>NUCLEOTIDE SEQUENCE</scope>
    <source>
        <strain evidence="4">NBRC 108769</strain>
    </source>
</reference>
<evidence type="ECO:0000256" key="1">
    <source>
        <dbReference type="SAM" id="Coils"/>
    </source>
</evidence>
<keyword evidence="3" id="KW-0812">Transmembrane</keyword>
<evidence type="ECO:0000313" key="5">
    <source>
        <dbReference type="Proteomes" id="UP001156666"/>
    </source>
</evidence>
<reference evidence="4" key="2">
    <citation type="submission" date="2023-01" db="EMBL/GenBank/DDBJ databases">
        <title>Draft genome sequence of Portibacter lacus strain NBRC 108769.</title>
        <authorList>
            <person name="Sun Q."/>
            <person name="Mori K."/>
        </authorList>
    </citation>
    <scope>NUCLEOTIDE SEQUENCE</scope>
    <source>
        <strain evidence="4">NBRC 108769</strain>
    </source>
</reference>
<organism evidence="4 5">
    <name type="scientific">Portibacter lacus</name>
    <dbReference type="NCBI Taxonomy" id="1099794"/>
    <lineage>
        <taxon>Bacteria</taxon>
        <taxon>Pseudomonadati</taxon>
        <taxon>Bacteroidota</taxon>
        <taxon>Saprospiria</taxon>
        <taxon>Saprospirales</taxon>
        <taxon>Haliscomenobacteraceae</taxon>
        <taxon>Portibacter</taxon>
    </lineage>
</organism>
<keyword evidence="3" id="KW-1133">Transmembrane helix</keyword>
<dbReference type="Proteomes" id="UP001156666">
    <property type="component" value="Unassembled WGS sequence"/>
</dbReference>
<dbReference type="EMBL" id="BSOH01000027">
    <property type="protein sequence ID" value="GLR19398.1"/>
    <property type="molecule type" value="Genomic_DNA"/>
</dbReference>
<accession>A0AA37SWV8</accession>
<dbReference type="Gene3D" id="3.30.1150.10">
    <property type="match status" value="1"/>
</dbReference>
<gene>
    <name evidence="4" type="ORF">GCM10007940_40140</name>
</gene>
<evidence type="ECO:0000313" key="4">
    <source>
        <dbReference type="EMBL" id="GLR19398.1"/>
    </source>
</evidence>
<evidence type="ECO:0008006" key="6">
    <source>
        <dbReference type="Google" id="ProtNLM"/>
    </source>
</evidence>
<dbReference type="RefSeq" id="WP_284284649.1">
    <property type="nucleotide sequence ID" value="NZ_BSOH01000027.1"/>
</dbReference>
<proteinExistence type="predicted"/>
<keyword evidence="1" id="KW-0175">Coiled coil</keyword>
<dbReference type="AlphaFoldDB" id="A0AA37SWV8"/>
<feature type="transmembrane region" description="Helical" evidence="3">
    <location>
        <begin position="16"/>
        <end position="34"/>
    </location>
</feature>
<evidence type="ECO:0000256" key="3">
    <source>
        <dbReference type="SAM" id="Phobius"/>
    </source>
</evidence>
<evidence type="ECO:0000256" key="2">
    <source>
        <dbReference type="SAM" id="MobiDB-lite"/>
    </source>
</evidence>
<feature type="compositionally biased region" description="Basic and acidic residues" evidence="2">
    <location>
        <begin position="74"/>
        <end position="92"/>
    </location>
</feature>
<name>A0AA37SWV8_9BACT</name>